<accession>A0A8S5N689</accession>
<name>A0A8S5N689_9CAUD</name>
<dbReference type="EMBL" id="BK015078">
    <property type="protein sequence ID" value="DAD90150.1"/>
    <property type="molecule type" value="Genomic_DNA"/>
</dbReference>
<evidence type="ECO:0000313" key="1">
    <source>
        <dbReference type="EMBL" id="DAD90150.1"/>
    </source>
</evidence>
<sequence>MYDRVKKIISRTSVLISCVEAMSKELQEIKECEGRKLTPNEEALSEYAKVMLHNLYKVENYAKTAINKTIKKETMTEEEYYKRSKEIENERTGLLYEQKLLDAQYIKEFAPFKPDTKLKVKRKGRNGSFVCWVKGYQMRYNKLMLLYNKAKLDGDRSMRENMDFMSDLEVEELNEK</sequence>
<proteinExistence type="predicted"/>
<protein>
    <submittedName>
        <fullName evidence="1">Uncharacterized protein</fullName>
    </submittedName>
</protein>
<reference evidence="1" key="1">
    <citation type="journal article" date="2021" name="Proc. Natl. Acad. Sci. U.S.A.">
        <title>A Catalog of Tens of Thousands of Viruses from Human Metagenomes Reveals Hidden Associations with Chronic Diseases.</title>
        <authorList>
            <person name="Tisza M.J."/>
            <person name="Buck C.B."/>
        </authorList>
    </citation>
    <scope>NUCLEOTIDE SEQUENCE</scope>
    <source>
        <strain evidence="1">CtfWC31</strain>
    </source>
</reference>
<organism evidence="1">
    <name type="scientific">Siphoviridae sp. ctfWC31</name>
    <dbReference type="NCBI Taxonomy" id="2826414"/>
    <lineage>
        <taxon>Viruses</taxon>
        <taxon>Duplodnaviria</taxon>
        <taxon>Heunggongvirae</taxon>
        <taxon>Uroviricota</taxon>
        <taxon>Caudoviricetes</taxon>
    </lineage>
</organism>